<accession>A0A0W8F6G8</accession>
<reference evidence="1" key="1">
    <citation type="journal article" date="2015" name="Proc. Natl. Acad. Sci. U.S.A.">
        <title>Networks of energetic and metabolic interactions define dynamics in microbial communities.</title>
        <authorList>
            <person name="Embree M."/>
            <person name="Liu J.K."/>
            <person name="Al-Bassam M.M."/>
            <person name="Zengler K."/>
        </authorList>
    </citation>
    <scope>NUCLEOTIDE SEQUENCE</scope>
</reference>
<gene>
    <name evidence="1" type="ORF">ASZ90_013896</name>
</gene>
<protein>
    <submittedName>
        <fullName evidence="1">Uncharacterized protein</fullName>
    </submittedName>
</protein>
<sequence>MAGVFEQLTRRHKRAVHGGLEAMELEAAMEILAEVFRINLEEVEDMISSRLPEVQTEARQEEGLWPQEFWLES</sequence>
<dbReference type="AlphaFoldDB" id="A0A0W8F6G8"/>
<evidence type="ECO:0000313" key="1">
    <source>
        <dbReference type="EMBL" id="KUG16449.1"/>
    </source>
</evidence>
<organism evidence="1">
    <name type="scientific">hydrocarbon metagenome</name>
    <dbReference type="NCBI Taxonomy" id="938273"/>
    <lineage>
        <taxon>unclassified sequences</taxon>
        <taxon>metagenomes</taxon>
        <taxon>ecological metagenomes</taxon>
    </lineage>
</organism>
<comment type="caution">
    <text evidence="1">The sequence shown here is derived from an EMBL/GenBank/DDBJ whole genome shotgun (WGS) entry which is preliminary data.</text>
</comment>
<name>A0A0W8F6G8_9ZZZZ</name>
<dbReference type="EMBL" id="LNQE01001497">
    <property type="protein sequence ID" value="KUG16449.1"/>
    <property type="molecule type" value="Genomic_DNA"/>
</dbReference>
<proteinExistence type="predicted"/>